<dbReference type="PANTHER" id="PTHR35319">
    <property type="match status" value="1"/>
</dbReference>
<dbReference type="Gene3D" id="3.30.70.1860">
    <property type="entry name" value="Uncharacterised protein family Ycf54"/>
    <property type="match status" value="1"/>
</dbReference>
<dbReference type="InterPro" id="IPR038409">
    <property type="entry name" value="Ycf54-like_sf"/>
</dbReference>
<dbReference type="InterPro" id="IPR019616">
    <property type="entry name" value="Ycf54"/>
</dbReference>
<comment type="similarity">
    <text evidence="1">Belongs to the ycf54 family.</text>
</comment>
<proteinExistence type="inferred from homology"/>
<gene>
    <name evidence="2" type="primary">ycf54</name>
</gene>
<keyword evidence="2" id="KW-0934">Plastid</keyword>
<keyword evidence="2" id="KW-0150">Chloroplast</keyword>
<geneLocation type="chloroplast" evidence="2"/>
<dbReference type="AlphaFoldDB" id="A0A8K1YUY0"/>
<sequence>MTIYYFALASQDFLLKEEPVEEILRERTNYYSIINKPIDFWLIKNPSFLETNTQDMLNIKKQMTKPTAAIISHNRKFIDWIKLRLGFVLVGQFNSSLETIYT</sequence>
<protein>
    <recommendedName>
        <fullName evidence="3">Ycf54</fullName>
    </recommendedName>
</protein>
<evidence type="ECO:0000256" key="1">
    <source>
        <dbReference type="ARBA" id="ARBA00043978"/>
    </source>
</evidence>
<name>A0A8K1YUY0_9FLOR</name>
<dbReference type="Pfam" id="PF10674">
    <property type="entry name" value="Ycf54"/>
    <property type="match status" value="1"/>
</dbReference>
<reference evidence="2" key="1">
    <citation type="submission" date="2020-01" db="EMBL/GenBank/DDBJ databases">
        <title>The chloroplast and mitochondrion of a new freshwater red algal species from China.</title>
        <authorList>
            <person name="Fang K."/>
            <person name="Xie S."/>
        </authorList>
    </citation>
    <scope>NUCLEOTIDE SEQUENCE</scope>
    <source>
        <strain evidence="2">SAS-FKP1901</strain>
    </source>
</reference>
<evidence type="ECO:0000313" key="2">
    <source>
        <dbReference type="EMBL" id="UEQ12175.1"/>
    </source>
</evidence>
<dbReference type="PANTHER" id="PTHR35319:SF2">
    <property type="entry name" value="YCF54"/>
    <property type="match status" value="1"/>
</dbReference>
<evidence type="ECO:0008006" key="3">
    <source>
        <dbReference type="Google" id="ProtNLM"/>
    </source>
</evidence>
<dbReference type="EMBL" id="MN905507">
    <property type="protein sequence ID" value="UEQ12175.1"/>
    <property type="molecule type" value="Genomic_DNA"/>
</dbReference>
<accession>A0A8K1YUY0</accession>
<organism evidence="2">
    <name type="scientific">Batrachospermum sp</name>
    <dbReference type="NCBI Taxonomy" id="31373"/>
    <lineage>
        <taxon>Eukaryota</taxon>
        <taxon>Rhodophyta</taxon>
        <taxon>Florideophyceae</taxon>
        <taxon>Nemaliophycidae</taxon>
        <taxon>Batrachospermales</taxon>
        <taxon>Batrachospermaceae</taxon>
        <taxon>Batrachospermum</taxon>
    </lineage>
</organism>